<evidence type="ECO:0000256" key="35">
    <source>
        <dbReference type="ARBA" id="ARBA00049249"/>
    </source>
</evidence>
<dbReference type="Gene3D" id="1.10.167.10">
    <property type="entry name" value="Regulator of G-protein Signalling 4, domain 2"/>
    <property type="match status" value="1"/>
</dbReference>
<evidence type="ECO:0000256" key="25">
    <source>
        <dbReference type="ARBA" id="ARBA00023180"/>
    </source>
</evidence>
<feature type="active site" description="Proton acceptor" evidence="37">
    <location>
        <position position="316"/>
    </location>
</feature>
<keyword evidence="17 38" id="KW-0067">ATP-binding</keyword>
<comment type="function">
    <text evidence="31">Retina-specific kinase involved in the shutoff of the photoresponse and adaptation to changing light conditions via cone opsin phosphorylation, including rhodopsin (RHO).</text>
</comment>
<comment type="similarity">
    <text evidence="4 39">Belongs to the protein kinase superfamily. AGC Ser/Thr protein kinase family. GPRK subfamily.</text>
</comment>
<evidence type="ECO:0000256" key="30">
    <source>
        <dbReference type="ARBA" id="ARBA00037667"/>
    </source>
</evidence>
<evidence type="ECO:0000256" key="34">
    <source>
        <dbReference type="ARBA" id="ARBA00048717"/>
    </source>
</evidence>
<evidence type="ECO:0000256" key="32">
    <source>
        <dbReference type="ARBA" id="ARBA00037810"/>
    </source>
</evidence>
<keyword evidence="18" id="KW-0630">Potassium</keyword>
<comment type="subunit">
    <text evidence="36">Interacts (when prenylated) with PDE6D; this promotes release from membranes.</text>
</comment>
<evidence type="ECO:0000256" key="38">
    <source>
        <dbReference type="PROSITE-ProRule" id="PRU10141"/>
    </source>
</evidence>
<dbReference type="InterPro" id="IPR036305">
    <property type="entry name" value="RGS_sf"/>
</dbReference>
<evidence type="ECO:0000256" key="13">
    <source>
        <dbReference type="ARBA" id="ARBA00022679"/>
    </source>
</evidence>
<keyword evidence="8 39" id="KW-0723">Serine/threonine-protein kinase</keyword>
<evidence type="ECO:0000256" key="27">
    <source>
        <dbReference type="ARBA" id="ARBA00023288"/>
    </source>
</evidence>
<evidence type="ECO:0000313" key="44">
    <source>
        <dbReference type="Proteomes" id="UP000322234"/>
    </source>
</evidence>
<keyword evidence="14 40" id="KW-0812">Transmembrane</keyword>
<evidence type="ECO:0000256" key="39">
    <source>
        <dbReference type="RuleBase" id="RU000308"/>
    </source>
</evidence>
<evidence type="ECO:0000256" key="29">
    <source>
        <dbReference type="ARBA" id="ARBA00023305"/>
    </source>
</evidence>
<gene>
    <name evidence="43" type="ORF">E5288_WYG010858</name>
</gene>
<dbReference type="Pfam" id="PF00615">
    <property type="entry name" value="RGS"/>
    <property type="match status" value="1"/>
</dbReference>
<dbReference type="Gene3D" id="1.20.5.170">
    <property type="match status" value="1"/>
</dbReference>
<evidence type="ECO:0000256" key="21">
    <source>
        <dbReference type="ARBA" id="ARBA00023053"/>
    </source>
</evidence>
<accession>A0A6B0QYR7</accession>
<dbReference type="Gene3D" id="3.30.200.20">
    <property type="entry name" value="Phosphorylase Kinase, domain 1"/>
    <property type="match status" value="1"/>
</dbReference>
<keyword evidence="10" id="KW-0597">Phosphoprotein</keyword>
<dbReference type="PANTHER" id="PTHR24355:SF12">
    <property type="entry name" value="RHODOPSIN KINASE GRK7"/>
    <property type="match status" value="1"/>
</dbReference>
<keyword evidence="15 38" id="KW-0547">Nucleotide-binding</keyword>
<dbReference type="InterPro" id="IPR016137">
    <property type="entry name" value="RGS"/>
</dbReference>
<dbReference type="FunFam" id="2.60.40.1660:FF:000005">
    <property type="entry name" value="Sodium/potassium-transporting ATPase subunit beta"/>
    <property type="match status" value="1"/>
</dbReference>
<dbReference type="GO" id="GO:0005737">
    <property type="term" value="C:cytoplasm"/>
    <property type="evidence" value="ECO:0007669"/>
    <property type="project" value="TreeGrafter"/>
</dbReference>
<sequence>MVDMGGLDNLIANTAYLQARKSSDADSKELQRRRRSLMLPGPQSCEQLRQALATDFHSLCEQQPIGRRLFRDFLATVPAYQEARGFLEEVQSWELAEEGPAKGSALQGLVTTCAAAPVPGRPHPFFSPALVTKCQAATTDDDRASLVELAKAEVMAFLQDQPFREFLASPFYDKFLQWKVFEMQPVSDKYFEEFRVLGKGGFGEVCAVQVKNTGKMYACKKLDKKRLKKKNGEKMALLEKEILERVSSPFIVSLAYAFESKSHLCLVMSLMNGGDLKFHIYSVGEPGLDMSRVIFYSAQITCGVLHLHSLGIVYRDMKPENVLLDDLGNCRLSDLGLAVQIQDGKPITQRAGTNGYMAPEILMEKASYSYPVDWFAMGCSIYEMVAGRTPFRDYKEKVSKEDLKQRTLKEEVRFQHSNFTEEAKDICRLFLAKTPEQRLGSREKSDDPRKHHFFKTINFPRLEAGLIEPPFVPDPSVVYAKDINEIDDFSEVRGVEFDDNDKQFFQRFATGLILLFYLVFYGFLAALFSFTMWAMLQTLNDEVPKYRDQIPSPGLMVFPKPVSALDFSFSLSDAESYQGYIDDLKKFLKPYGLEEQKNLTDCTNGTFFEQKGPEYTACQFPLALLEACSGVDDPTFGYQEGKPCILVKMNRIIGLKPQGEPRIDCTGKSESTAFLSTYPSNGTIDLKYFPYYGKKLHGNYLQPLVAVQVGFGSDADVREVMVECKIDGSPNLKTQNDRDKFLGRVAFKITMHA</sequence>
<dbReference type="SUPFAM" id="SSF48097">
    <property type="entry name" value="Regulator of G-protein signaling, RGS"/>
    <property type="match status" value="1"/>
</dbReference>
<evidence type="ECO:0000256" key="15">
    <source>
        <dbReference type="ARBA" id="ARBA00022741"/>
    </source>
</evidence>
<dbReference type="PANTHER" id="PTHR24355">
    <property type="entry name" value="G PROTEIN-COUPLED RECEPTOR KINASE/RIBOSOMAL PROTEIN S6 KINASE"/>
    <property type="match status" value="1"/>
</dbReference>
<evidence type="ECO:0000256" key="6">
    <source>
        <dbReference type="ARBA" id="ARBA00022475"/>
    </source>
</evidence>
<evidence type="ECO:0000256" key="1">
    <source>
        <dbReference type="ARBA" id="ARBA00004635"/>
    </source>
</evidence>
<comment type="subunit">
    <text evidence="33">The sodium/potassium-transporting ATPase is composed of a catalytic alpha subunit, an auxiliary non-catalytic beta subunit and an additional regulatory subunit. Interacts with catalytic alpha subunit ATP12A.</text>
</comment>
<dbReference type="InterPro" id="IPR011009">
    <property type="entry name" value="Kinase-like_dom_sf"/>
</dbReference>
<dbReference type="EMBL" id="VBQZ03000012">
    <property type="protein sequence ID" value="MXQ82370.1"/>
    <property type="molecule type" value="Genomic_DNA"/>
</dbReference>
<organism evidence="43 44">
    <name type="scientific">Bos mutus</name>
    <name type="common">wild yak</name>
    <dbReference type="NCBI Taxonomy" id="72004"/>
    <lineage>
        <taxon>Eukaryota</taxon>
        <taxon>Metazoa</taxon>
        <taxon>Chordata</taxon>
        <taxon>Craniata</taxon>
        <taxon>Vertebrata</taxon>
        <taxon>Euteleostomi</taxon>
        <taxon>Mammalia</taxon>
        <taxon>Eutheria</taxon>
        <taxon>Laurasiatheria</taxon>
        <taxon>Artiodactyla</taxon>
        <taxon>Ruminantia</taxon>
        <taxon>Pecora</taxon>
        <taxon>Bovidae</taxon>
        <taxon>Bovinae</taxon>
        <taxon>Bos</taxon>
    </lineage>
</organism>
<keyword evidence="25" id="KW-0325">Glycoprotein</keyword>
<dbReference type="SMART" id="SM00220">
    <property type="entry name" value="S_TKc"/>
    <property type="match status" value="1"/>
</dbReference>
<evidence type="ECO:0000256" key="4">
    <source>
        <dbReference type="ARBA" id="ARBA00009793"/>
    </source>
</evidence>
<keyword evidence="7" id="KW-0488">Methylation</keyword>
<dbReference type="InterPro" id="IPR044926">
    <property type="entry name" value="RGS_subdomain_2"/>
</dbReference>
<dbReference type="SMART" id="SM00315">
    <property type="entry name" value="RGS"/>
    <property type="match status" value="1"/>
</dbReference>
<dbReference type="GO" id="GO:0007165">
    <property type="term" value="P:signal transduction"/>
    <property type="evidence" value="ECO:0007669"/>
    <property type="project" value="InterPro"/>
</dbReference>
<dbReference type="Proteomes" id="UP000322234">
    <property type="component" value="Unassembled WGS sequence"/>
</dbReference>
<dbReference type="GO" id="GO:0007601">
    <property type="term" value="P:visual perception"/>
    <property type="evidence" value="ECO:0007669"/>
    <property type="project" value="UniProtKB-KW"/>
</dbReference>
<dbReference type="PRINTS" id="PR00717">
    <property type="entry name" value="GPCRKINASE"/>
</dbReference>
<evidence type="ECO:0000256" key="16">
    <source>
        <dbReference type="ARBA" id="ARBA00022777"/>
    </source>
</evidence>
<keyword evidence="27" id="KW-0449">Lipoprotein</keyword>
<keyword evidence="26" id="KW-0739">Sodium transport</keyword>
<evidence type="ECO:0000256" key="9">
    <source>
        <dbReference type="ARBA" id="ARBA00022538"/>
    </source>
</evidence>
<evidence type="ECO:0000256" key="36">
    <source>
        <dbReference type="ARBA" id="ARBA00062388"/>
    </source>
</evidence>
<dbReference type="Gene3D" id="2.60.40.1660">
    <property type="entry name" value="Na, k-atpase alpha subunit"/>
    <property type="match status" value="1"/>
</dbReference>
<dbReference type="GO" id="GO:0005890">
    <property type="term" value="C:sodium:potassium-exchanging ATPase complex"/>
    <property type="evidence" value="ECO:0007669"/>
    <property type="project" value="InterPro"/>
</dbReference>
<protein>
    <recommendedName>
        <fullName evidence="39">G protein-coupled receptor kinase</fullName>
        <ecNumber evidence="39">2.7.11.-</ecNumber>
    </recommendedName>
</protein>
<dbReference type="InterPro" id="IPR017441">
    <property type="entry name" value="Protein_kinase_ATP_BS"/>
</dbReference>
<dbReference type="PROSITE" id="PS00108">
    <property type="entry name" value="PROTEIN_KINASE_ST"/>
    <property type="match status" value="1"/>
</dbReference>
<evidence type="ECO:0000256" key="40">
    <source>
        <dbReference type="SAM" id="Phobius"/>
    </source>
</evidence>
<comment type="catalytic activity">
    <reaction evidence="35">
        <text>L-seryl-[rhodopsin] + ATP = O-phospho-L-seryl-[rhodopsin] + ADP + H(+)</text>
        <dbReference type="Rhea" id="RHEA:23356"/>
        <dbReference type="Rhea" id="RHEA-COMP:14594"/>
        <dbReference type="Rhea" id="RHEA-COMP:14595"/>
        <dbReference type="ChEBI" id="CHEBI:15378"/>
        <dbReference type="ChEBI" id="CHEBI:29999"/>
        <dbReference type="ChEBI" id="CHEBI:30616"/>
        <dbReference type="ChEBI" id="CHEBI:83421"/>
        <dbReference type="ChEBI" id="CHEBI:456216"/>
        <dbReference type="EC" id="2.7.11.14"/>
    </reaction>
</comment>
<dbReference type="PROSITE" id="PS00107">
    <property type="entry name" value="PROTEIN_KINASE_ATP"/>
    <property type="match status" value="1"/>
</dbReference>
<evidence type="ECO:0000256" key="2">
    <source>
        <dbReference type="ARBA" id="ARBA00004655"/>
    </source>
</evidence>
<keyword evidence="23 40" id="KW-0472">Membrane</keyword>
<evidence type="ECO:0000256" key="10">
    <source>
        <dbReference type="ARBA" id="ARBA00022553"/>
    </source>
</evidence>
<evidence type="ECO:0000256" key="24">
    <source>
        <dbReference type="ARBA" id="ARBA00023157"/>
    </source>
</evidence>
<dbReference type="GO" id="GO:0006814">
    <property type="term" value="P:sodium ion transport"/>
    <property type="evidence" value="ECO:0007669"/>
    <property type="project" value="UniProtKB-KW"/>
</dbReference>
<comment type="caution">
    <text evidence="43">The sequence shown here is derived from an EMBL/GenBank/DDBJ whole genome shotgun (WGS) entry which is preliminary data.</text>
</comment>
<dbReference type="GO" id="GO:0009966">
    <property type="term" value="P:regulation of signal transduction"/>
    <property type="evidence" value="ECO:0007669"/>
    <property type="project" value="TreeGrafter"/>
</dbReference>
<dbReference type="InterPro" id="IPR000402">
    <property type="entry name" value="Na/K_ATPase_sub_beta"/>
</dbReference>
<dbReference type="InterPro" id="IPR038702">
    <property type="entry name" value="Na/K_ATPase_sub_beta_sf"/>
</dbReference>
<comment type="function">
    <text evidence="30">This is the non-catalytic component of the active enzyme, which catalyzes the hydrolysis of ATP coupled with the exchange of Na(+) and K(+) ions across the plasma membrane. The exact function of the beta-3 subunit is not known.</text>
</comment>
<keyword evidence="5" id="KW-0813">Transport</keyword>
<evidence type="ECO:0000256" key="7">
    <source>
        <dbReference type="ARBA" id="ARBA00022481"/>
    </source>
</evidence>
<evidence type="ECO:0000256" key="23">
    <source>
        <dbReference type="ARBA" id="ARBA00023136"/>
    </source>
</evidence>
<comment type="catalytic activity">
    <reaction evidence="34">
        <text>L-threonyl-[rhodopsin] + ATP = O-phospho-L-threonyl-[rhodopsin] + ADP + H(+)</text>
        <dbReference type="Rhea" id="RHEA:56552"/>
        <dbReference type="Rhea" id="RHEA-COMP:14596"/>
        <dbReference type="Rhea" id="RHEA-COMP:14597"/>
        <dbReference type="ChEBI" id="CHEBI:15378"/>
        <dbReference type="ChEBI" id="CHEBI:30013"/>
        <dbReference type="ChEBI" id="CHEBI:30616"/>
        <dbReference type="ChEBI" id="CHEBI:61977"/>
        <dbReference type="ChEBI" id="CHEBI:456216"/>
        <dbReference type="EC" id="2.7.11.14"/>
    </reaction>
</comment>
<keyword evidence="24" id="KW-1015">Disulfide bond</keyword>
<evidence type="ECO:0000256" key="14">
    <source>
        <dbReference type="ARBA" id="ARBA00022692"/>
    </source>
</evidence>
<evidence type="ECO:0000256" key="5">
    <source>
        <dbReference type="ARBA" id="ARBA00022448"/>
    </source>
</evidence>
<dbReference type="PROSITE" id="PS50011">
    <property type="entry name" value="PROTEIN_KINASE_DOM"/>
    <property type="match status" value="1"/>
</dbReference>
<evidence type="ECO:0000256" key="8">
    <source>
        <dbReference type="ARBA" id="ARBA00022527"/>
    </source>
</evidence>
<keyword evidence="20 40" id="KW-1133">Transmembrane helix</keyword>
<dbReference type="PROSITE" id="PS50132">
    <property type="entry name" value="RGS"/>
    <property type="match status" value="1"/>
</dbReference>
<dbReference type="InterPro" id="IPR000719">
    <property type="entry name" value="Prot_kinase_dom"/>
</dbReference>
<evidence type="ECO:0000256" key="11">
    <source>
        <dbReference type="ARBA" id="ARBA00022606"/>
    </source>
</evidence>
<dbReference type="Pfam" id="PF00069">
    <property type="entry name" value="Pkinase"/>
    <property type="match status" value="1"/>
</dbReference>
<dbReference type="GO" id="GO:0006813">
    <property type="term" value="P:potassium ion transport"/>
    <property type="evidence" value="ECO:0007669"/>
    <property type="project" value="UniProtKB-KW"/>
</dbReference>
<keyword evidence="21" id="KW-0915">Sodium</keyword>
<evidence type="ECO:0000256" key="17">
    <source>
        <dbReference type="ARBA" id="ARBA00022840"/>
    </source>
</evidence>
<dbReference type="GO" id="GO:0016324">
    <property type="term" value="C:apical plasma membrane"/>
    <property type="evidence" value="ECO:0007669"/>
    <property type="project" value="UniProtKB-SubCell"/>
</dbReference>
<evidence type="ECO:0000256" key="3">
    <source>
        <dbReference type="ARBA" id="ARBA00005876"/>
    </source>
</evidence>
<feature type="domain" description="Protein kinase" evidence="41">
    <location>
        <begin position="191"/>
        <end position="454"/>
    </location>
</feature>
<dbReference type="GO" id="GO:0005524">
    <property type="term" value="F:ATP binding"/>
    <property type="evidence" value="ECO:0007669"/>
    <property type="project" value="UniProtKB-UniRule"/>
</dbReference>
<evidence type="ECO:0000256" key="18">
    <source>
        <dbReference type="ARBA" id="ARBA00022958"/>
    </source>
</evidence>
<keyword evidence="44" id="KW-1185">Reference proteome</keyword>
<dbReference type="GO" id="GO:0050254">
    <property type="term" value="F:rhodopsin kinase activity"/>
    <property type="evidence" value="ECO:0007669"/>
    <property type="project" value="UniProtKB-EC"/>
</dbReference>
<dbReference type="InterPro" id="IPR008271">
    <property type="entry name" value="Ser/Thr_kinase_AS"/>
</dbReference>
<reference evidence="43" key="1">
    <citation type="submission" date="2019-10" db="EMBL/GenBank/DDBJ databases">
        <title>The sequence and de novo assembly of the wild yak genome.</title>
        <authorList>
            <person name="Liu Y."/>
        </authorList>
    </citation>
    <scope>NUCLEOTIDE SEQUENCE [LARGE SCALE GENOMIC DNA]</scope>
    <source>
        <strain evidence="43">WY2019</strain>
    </source>
</reference>
<dbReference type="AlphaFoldDB" id="A0A6B0QYR7"/>
<evidence type="ECO:0000256" key="26">
    <source>
        <dbReference type="ARBA" id="ARBA00023201"/>
    </source>
</evidence>
<evidence type="ECO:0000256" key="22">
    <source>
        <dbReference type="ARBA" id="ARBA00023065"/>
    </source>
</evidence>
<evidence type="ECO:0000256" key="20">
    <source>
        <dbReference type="ARBA" id="ARBA00022989"/>
    </source>
</evidence>
<evidence type="ECO:0000256" key="37">
    <source>
        <dbReference type="PIRSR" id="PIRSR600239-51"/>
    </source>
</evidence>
<dbReference type="Gene3D" id="1.10.510.10">
    <property type="entry name" value="Transferase(Phosphotransferase) domain 1"/>
    <property type="match status" value="1"/>
</dbReference>
<dbReference type="EC" id="2.7.11.-" evidence="39"/>
<evidence type="ECO:0000256" key="19">
    <source>
        <dbReference type="ARBA" id="ARBA00022968"/>
    </source>
</evidence>
<keyword evidence="9" id="KW-0633">Potassium transport</keyword>
<feature type="domain" description="RGS" evidence="42">
    <location>
        <begin position="62"/>
        <end position="176"/>
    </location>
</feature>
<evidence type="ECO:0000259" key="41">
    <source>
        <dbReference type="PROSITE" id="PS50011"/>
    </source>
</evidence>
<keyword evidence="13 39" id="KW-0808">Transferase</keyword>
<evidence type="ECO:0000256" key="12">
    <source>
        <dbReference type="ARBA" id="ARBA00022607"/>
    </source>
</evidence>
<evidence type="ECO:0000259" key="42">
    <source>
        <dbReference type="PROSITE" id="PS50132"/>
    </source>
</evidence>
<evidence type="ECO:0000256" key="33">
    <source>
        <dbReference type="ARBA" id="ARBA00038625"/>
    </source>
</evidence>
<dbReference type="Pfam" id="PF00287">
    <property type="entry name" value="Na_K-ATPase"/>
    <property type="match status" value="1"/>
</dbReference>
<dbReference type="GO" id="GO:0016323">
    <property type="term" value="C:basolateral plasma membrane"/>
    <property type="evidence" value="ECO:0007669"/>
    <property type="project" value="UniProtKB-SubCell"/>
</dbReference>
<comment type="similarity">
    <text evidence="3">Belongs to the X(+)/potassium ATPases subunit beta family.</text>
</comment>
<keyword evidence="6" id="KW-1003">Cell membrane</keyword>
<dbReference type="SUPFAM" id="SSF56112">
    <property type="entry name" value="Protein kinase-like (PK-like)"/>
    <property type="match status" value="1"/>
</dbReference>
<name>A0A6B0QYR7_9CETA</name>
<keyword evidence="19" id="KW-0735">Signal-anchor</keyword>
<keyword evidence="29" id="KW-0844">Vision</keyword>
<dbReference type="InterPro" id="IPR000239">
    <property type="entry name" value="GPCR_kinase"/>
</dbReference>
<dbReference type="FunFam" id="1.10.510.10:FF:000074">
    <property type="entry name" value="G protein-coupled receptor kinase"/>
    <property type="match status" value="1"/>
</dbReference>
<feature type="binding site" evidence="38">
    <location>
        <position position="220"/>
    </location>
    <ligand>
        <name>ATP</name>
        <dbReference type="ChEBI" id="CHEBI:30616"/>
    </ligand>
</feature>
<proteinExistence type="inferred from homology"/>
<evidence type="ECO:0000256" key="28">
    <source>
        <dbReference type="ARBA" id="ARBA00023289"/>
    </source>
</evidence>
<dbReference type="FunFam" id="1.10.167.10:FF:000027">
    <property type="entry name" value="G protein-coupled receptor kinase"/>
    <property type="match status" value="1"/>
</dbReference>
<dbReference type="CDD" id="cd05607">
    <property type="entry name" value="STKc_GRK7"/>
    <property type="match status" value="1"/>
</dbReference>
<keyword evidence="28" id="KW-0636">Prenylation</keyword>
<keyword evidence="22" id="KW-0406">Ion transport</keyword>
<feature type="transmembrane region" description="Helical" evidence="40">
    <location>
        <begin position="512"/>
        <end position="536"/>
    </location>
</feature>
<keyword evidence="11" id="KW-0716">Sensory transduction</keyword>
<comment type="subcellular location">
    <subcellularLocation>
        <location evidence="2">Apical cell membrane</location>
        <topology evidence="2">Single-pass type II membrane protein</topology>
    </subcellularLocation>
    <subcellularLocation>
        <location evidence="32">Basolateral cell membrane</location>
        <topology evidence="32">Single-pass type II membrane protein</topology>
    </subcellularLocation>
    <subcellularLocation>
        <location evidence="1">Membrane</location>
        <topology evidence="1">Lipid-anchor</topology>
    </subcellularLocation>
</comment>
<keyword evidence="16 39" id="KW-0418">Kinase</keyword>
<keyword evidence="12" id="KW-0740">Sodium/potassium transport</keyword>
<evidence type="ECO:0000256" key="31">
    <source>
        <dbReference type="ARBA" id="ARBA00037736"/>
    </source>
</evidence>
<dbReference type="NCBIfam" id="TIGR01107">
    <property type="entry name" value="Na_K_ATPase_bet"/>
    <property type="match status" value="1"/>
</dbReference>
<evidence type="ECO:0000313" key="43">
    <source>
        <dbReference type="EMBL" id="MXQ82370.1"/>
    </source>
</evidence>